<protein>
    <submittedName>
        <fullName evidence="3">Uncharacterized protein</fullName>
    </submittedName>
</protein>
<dbReference type="EMBL" id="QJSX01000013">
    <property type="protein sequence ID" value="PYE52002.1"/>
    <property type="molecule type" value="Genomic_DNA"/>
</dbReference>
<organism evidence="3 4">
    <name type="scientific">Deinococcus yavapaiensis KR-236</name>
    <dbReference type="NCBI Taxonomy" id="694435"/>
    <lineage>
        <taxon>Bacteria</taxon>
        <taxon>Thermotogati</taxon>
        <taxon>Deinococcota</taxon>
        <taxon>Deinococci</taxon>
        <taxon>Deinococcales</taxon>
        <taxon>Deinococcaceae</taxon>
        <taxon>Deinococcus</taxon>
    </lineage>
</organism>
<proteinExistence type="predicted"/>
<sequence length="320" mass="34364">MANTFTLALSISKLVLASELAARESDKALQRKKQDAVDDNLDIFRDVYPQLASNARTLHSVRALMPDLSVHEGVQVLIELAFINPFSPHDLKYDGDDFKRALNHVAGLLKQSPQVVREVLDVKAQAVKAHKNVNWWMPVAFVVGGLLLVTPVAWLAAPAIGAMVGSAMGLAGAAATSAGLAALGGGSLAVGGAGMAGGMWLVTGLGATAGAVMGAGANATTKMLVEMGAEAVRTEVIKAQVTFKVVTLGYERSLGKANESIEAMKLRRKDLRRERTTLEQDDIPDHKQSKEFKAIDDSITAFERGVDWMEDELDTFRRRK</sequence>
<name>A0A318S8P0_9DEIO</name>
<dbReference type="Proteomes" id="UP000248326">
    <property type="component" value="Unassembled WGS sequence"/>
</dbReference>
<comment type="caution">
    <text evidence="3">The sequence shown here is derived from an EMBL/GenBank/DDBJ whole genome shotgun (WGS) entry which is preliminary data.</text>
</comment>
<evidence type="ECO:0000256" key="2">
    <source>
        <dbReference type="SAM" id="Phobius"/>
    </source>
</evidence>
<feature type="transmembrane region" description="Helical" evidence="2">
    <location>
        <begin position="197"/>
        <end position="217"/>
    </location>
</feature>
<keyword evidence="2" id="KW-0472">Membrane</keyword>
<dbReference type="RefSeq" id="WP_110887770.1">
    <property type="nucleotide sequence ID" value="NZ_QJSX01000013.1"/>
</dbReference>
<evidence type="ECO:0000313" key="3">
    <source>
        <dbReference type="EMBL" id="PYE52002.1"/>
    </source>
</evidence>
<dbReference type="AlphaFoldDB" id="A0A318S8P0"/>
<accession>A0A318S8P0</accession>
<evidence type="ECO:0000256" key="1">
    <source>
        <dbReference type="SAM" id="Coils"/>
    </source>
</evidence>
<evidence type="ECO:0000313" key="4">
    <source>
        <dbReference type="Proteomes" id="UP000248326"/>
    </source>
</evidence>
<reference evidence="3 4" key="1">
    <citation type="submission" date="2018-06" db="EMBL/GenBank/DDBJ databases">
        <title>Genomic Encyclopedia of Type Strains, Phase IV (KMG-IV): sequencing the most valuable type-strain genomes for metagenomic binning, comparative biology and taxonomic classification.</title>
        <authorList>
            <person name="Goeker M."/>
        </authorList>
    </citation>
    <scope>NUCLEOTIDE SEQUENCE [LARGE SCALE GENOMIC DNA]</scope>
    <source>
        <strain evidence="3 4">DSM 18048</strain>
    </source>
</reference>
<keyword evidence="1" id="KW-0175">Coiled coil</keyword>
<feature type="coiled-coil region" evidence="1">
    <location>
        <begin position="254"/>
        <end position="281"/>
    </location>
</feature>
<feature type="transmembrane region" description="Helical" evidence="2">
    <location>
        <begin position="135"/>
        <end position="157"/>
    </location>
</feature>
<keyword evidence="2" id="KW-1133">Transmembrane helix</keyword>
<gene>
    <name evidence="3" type="ORF">DES52_11348</name>
</gene>
<feature type="transmembrane region" description="Helical" evidence="2">
    <location>
        <begin position="169"/>
        <end position="191"/>
    </location>
</feature>
<keyword evidence="4" id="KW-1185">Reference proteome</keyword>
<keyword evidence="2" id="KW-0812">Transmembrane</keyword>